<protein>
    <recommendedName>
        <fullName evidence="5">Arginyl-tRNA--protein transferase 1</fullName>
        <shortName evidence="5">Arginyltransferase 1</shortName>
        <shortName evidence="5">R-transferase 1</shortName>
        <ecNumber evidence="5">2.3.2.8</ecNumber>
    </recommendedName>
    <alternativeName>
        <fullName evidence="5">Arginine-tRNA--protein transferase 1</fullName>
    </alternativeName>
</protein>
<sequence length="485" mass="56172">MNLISLGGEHTEEACIYCKKGPSTVFGFYCKEMSVENYEKLMFKGYRRWGDICYVPVLEKSCCKLISLRCNTILYKPNKSQKKVQKKFARYLNAVKKPTKIKQRMHEILTIPNDLKEKLKNAVEATIEVLGISFEDKLCVIKRNSPNRKKRFGDYSISSAITVHIKAKQNGLNLNLSDVTELLQNYFELEINNSKWRIFSVENGFINLLENEIEEIKLLDENKNENKISAIPHTYKHELVDSDFSQESYELYKEYVKAVHGETPTNLSIEHYTQTACKTSLIKEEPSHEYPYGLGSFHMLHKIDGILVGVSVIDILPSGVSAVYFFYSSKISFLSPGIFSIMKEIEFVQNNLSERFKYYYLGFYINNIQKMKYKGEFYPSELLCPKKFVWVPIENCLEDQSHNFLELSSCCPLTSCLPKDQDMEFSNANILSFINENAKISINSTIYTISSLDQNFRQSALEKLTLAFYYIGKHLFKKFTFSFIN</sequence>
<dbReference type="PANTHER" id="PTHR21367:SF1">
    <property type="entry name" value="ARGINYL-TRNA--PROTEIN TRANSFERASE 1"/>
    <property type="match status" value="1"/>
</dbReference>
<evidence type="ECO:0000259" key="6">
    <source>
        <dbReference type="Pfam" id="PF04376"/>
    </source>
</evidence>
<dbReference type="SUPFAM" id="SSF55729">
    <property type="entry name" value="Acyl-CoA N-acyltransferases (Nat)"/>
    <property type="match status" value="1"/>
</dbReference>
<gene>
    <name evidence="8" type="ORF">BSTOLATCC_MIC27453</name>
</gene>
<evidence type="ECO:0000256" key="1">
    <source>
        <dbReference type="ARBA" id="ARBA00009991"/>
    </source>
</evidence>
<dbReference type="PANTHER" id="PTHR21367">
    <property type="entry name" value="ARGININE-TRNA-PROTEIN TRANSFERASE 1"/>
    <property type="match status" value="1"/>
</dbReference>
<dbReference type="PIRSF" id="PIRSF037207">
    <property type="entry name" value="ATE1_euk"/>
    <property type="match status" value="1"/>
</dbReference>
<comment type="similarity">
    <text evidence="1 5">Belongs to the R-transferase family.</text>
</comment>
<keyword evidence="3 5" id="KW-0833">Ubl conjugation pathway</keyword>
<comment type="function">
    <text evidence="5">Involved in the post-translational conjugation of arginine to the N-terminal aspartate or glutamate of a protein. This arginylation is required for degradation of the protein via the ubiquitin pathway.</text>
</comment>
<dbReference type="InterPro" id="IPR007471">
    <property type="entry name" value="N-end_Aminoacyl_Trfase_N"/>
</dbReference>
<dbReference type="EC" id="2.3.2.8" evidence="5"/>
<dbReference type="GO" id="GO:0005737">
    <property type="term" value="C:cytoplasm"/>
    <property type="evidence" value="ECO:0007669"/>
    <property type="project" value="TreeGrafter"/>
</dbReference>
<evidence type="ECO:0000256" key="3">
    <source>
        <dbReference type="ARBA" id="ARBA00022786"/>
    </source>
</evidence>
<evidence type="ECO:0000313" key="8">
    <source>
        <dbReference type="EMBL" id="CAG9320876.1"/>
    </source>
</evidence>
<proteinExistence type="inferred from homology"/>
<organism evidence="8 9">
    <name type="scientific">Blepharisma stoltei</name>
    <dbReference type="NCBI Taxonomy" id="1481888"/>
    <lineage>
        <taxon>Eukaryota</taxon>
        <taxon>Sar</taxon>
        <taxon>Alveolata</taxon>
        <taxon>Ciliophora</taxon>
        <taxon>Postciliodesmatophora</taxon>
        <taxon>Heterotrichea</taxon>
        <taxon>Heterotrichida</taxon>
        <taxon>Blepharismidae</taxon>
        <taxon>Blepharisma</taxon>
    </lineage>
</organism>
<keyword evidence="2 5" id="KW-0808">Transferase</keyword>
<accession>A0AAU9J6E6</accession>
<dbReference type="InterPro" id="IPR016181">
    <property type="entry name" value="Acyl_CoA_acyltransferase"/>
</dbReference>
<dbReference type="Proteomes" id="UP001162131">
    <property type="component" value="Unassembled WGS sequence"/>
</dbReference>
<dbReference type="InterPro" id="IPR030700">
    <property type="entry name" value="N-end_Aminoacyl_Trfase"/>
</dbReference>
<name>A0AAU9J6E6_9CILI</name>
<evidence type="ECO:0000256" key="5">
    <source>
        <dbReference type="PIRNR" id="PIRNR037207"/>
    </source>
</evidence>
<dbReference type="InterPro" id="IPR017137">
    <property type="entry name" value="Arg-tRNA-P_Trfase_1_euk"/>
</dbReference>
<feature type="domain" description="N-end aminoacyl transferase N-terminal" evidence="6">
    <location>
        <begin position="14"/>
        <end position="83"/>
    </location>
</feature>
<dbReference type="Pfam" id="PF04377">
    <property type="entry name" value="ATE_C"/>
    <property type="match status" value="1"/>
</dbReference>
<comment type="caution">
    <text evidence="8">The sequence shown here is derived from an EMBL/GenBank/DDBJ whole genome shotgun (WGS) entry which is preliminary data.</text>
</comment>
<feature type="domain" description="N-end rule aminoacyl transferase C-terminal" evidence="7">
    <location>
        <begin position="247"/>
        <end position="384"/>
    </location>
</feature>
<keyword evidence="4 5" id="KW-0012">Acyltransferase</keyword>
<evidence type="ECO:0000313" key="9">
    <source>
        <dbReference type="Proteomes" id="UP001162131"/>
    </source>
</evidence>
<dbReference type="InterPro" id="IPR007472">
    <property type="entry name" value="N-end_Aminoacyl_Trfase_C"/>
</dbReference>
<dbReference type="GO" id="GO:0004057">
    <property type="term" value="F:arginyl-tRNA--protein transferase activity"/>
    <property type="evidence" value="ECO:0007669"/>
    <property type="project" value="UniProtKB-EC"/>
</dbReference>
<comment type="catalytic activity">
    <reaction evidence="5">
        <text>an N-terminal L-alpha-aminoacyl-[protein] + L-arginyl-tRNA(Arg) = an N-terminal L-arginyl-L-aminoacyl-[protein] + tRNA(Arg) + H(+)</text>
        <dbReference type="Rhea" id="RHEA:10208"/>
        <dbReference type="Rhea" id="RHEA-COMP:9658"/>
        <dbReference type="Rhea" id="RHEA-COMP:9673"/>
        <dbReference type="Rhea" id="RHEA-COMP:10636"/>
        <dbReference type="Rhea" id="RHEA-COMP:10638"/>
        <dbReference type="ChEBI" id="CHEBI:15378"/>
        <dbReference type="ChEBI" id="CHEBI:78442"/>
        <dbReference type="ChEBI" id="CHEBI:78513"/>
        <dbReference type="ChEBI" id="CHEBI:78597"/>
        <dbReference type="ChEBI" id="CHEBI:83562"/>
        <dbReference type="EC" id="2.3.2.8"/>
    </reaction>
</comment>
<evidence type="ECO:0000256" key="2">
    <source>
        <dbReference type="ARBA" id="ARBA00022679"/>
    </source>
</evidence>
<reference evidence="8" key="1">
    <citation type="submission" date="2021-09" db="EMBL/GenBank/DDBJ databases">
        <authorList>
            <consortium name="AG Swart"/>
            <person name="Singh M."/>
            <person name="Singh A."/>
            <person name="Seah K."/>
            <person name="Emmerich C."/>
        </authorList>
    </citation>
    <scope>NUCLEOTIDE SEQUENCE</scope>
    <source>
        <strain evidence="8">ATCC30299</strain>
    </source>
</reference>
<dbReference type="Pfam" id="PF04376">
    <property type="entry name" value="ATE_N"/>
    <property type="match status" value="1"/>
</dbReference>
<dbReference type="EMBL" id="CAJZBQ010000027">
    <property type="protein sequence ID" value="CAG9320876.1"/>
    <property type="molecule type" value="Genomic_DNA"/>
</dbReference>
<keyword evidence="9" id="KW-1185">Reference proteome</keyword>
<evidence type="ECO:0000256" key="4">
    <source>
        <dbReference type="ARBA" id="ARBA00023315"/>
    </source>
</evidence>
<dbReference type="AlphaFoldDB" id="A0AAU9J6E6"/>
<evidence type="ECO:0000259" key="7">
    <source>
        <dbReference type="Pfam" id="PF04377"/>
    </source>
</evidence>